<name>A0A5M4FHI5_9ACTN</name>
<dbReference type="AlphaFoldDB" id="A0A5M4FHI5"/>
<gene>
    <name evidence="1" type="ORF">ESP70_002475</name>
</gene>
<dbReference type="Proteomes" id="UP000380867">
    <property type="component" value="Unassembled WGS sequence"/>
</dbReference>
<accession>A0A5M4FHI5</accession>
<organism evidence="1 2">
    <name type="scientific">Aeromicrobium ginsengisoli</name>
    <dbReference type="NCBI Taxonomy" id="363867"/>
    <lineage>
        <taxon>Bacteria</taxon>
        <taxon>Bacillati</taxon>
        <taxon>Actinomycetota</taxon>
        <taxon>Actinomycetes</taxon>
        <taxon>Propionibacteriales</taxon>
        <taxon>Nocardioidaceae</taxon>
        <taxon>Aeromicrobium</taxon>
    </lineage>
</organism>
<sequence>MEVFTLTIAVVGLALSVASLTWQVVQHSLTGPRVQAEILWGGLGRGGAAIGPIRGDLDRTLQQGFTEPVVAVRGRNRGRMPVDIKGYGVEGQAGMSLSRFAWDPNPPLPHRLESGSEVTFYVPLEDVHRLIDASETLGPYNGRIRGSLDLSLGKTVKSGWEPFPKV</sequence>
<proteinExistence type="predicted"/>
<reference evidence="1" key="1">
    <citation type="submission" date="2019-09" db="EMBL/GenBank/DDBJ databases">
        <authorList>
            <person name="Li J."/>
        </authorList>
    </citation>
    <scope>NUCLEOTIDE SEQUENCE [LARGE SCALE GENOMIC DNA]</scope>
    <source>
        <strain evidence="1">JCM 14732</strain>
    </source>
</reference>
<dbReference type="RefSeq" id="WP_149687780.1">
    <property type="nucleotide sequence ID" value="NZ_SDPQ02000001.1"/>
</dbReference>
<dbReference type="EMBL" id="SDPQ02000001">
    <property type="protein sequence ID" value="KAA1399646.1"/>
    <property type="molecule type" value="Genomic_DNA"/>
</dbReference>
<comment type="caution">
    <text evidence="1">The sequence shown here is derived from an EMBL/GenBank/DDBJ whole genome shotgun (WGS) entry which is preliminary data.</text>
</comment>
<evidence type="ECO:0000313" key="2">
    <source>
        <dbReference type="Proteomes" id="UP000380867"/>
    </source>
</evidence>
<evidence type="ECO:0000313" key="1">
    <source>
        <dbReference type="EMBL" id="KAA1399646.1"/>
    </source>
</evidence>
<dbReference type="OrthoDB" id="5120182at2"/>
<keyword evidence="2" id="KW-1185">Reference proteome</keyword>
<protein>
    <submittedName>
        <fullName evidence="1">Uncharacterized protein</fullName>
    </submittedName>
</protein>